<evidence type="ECO:0000313" key="2">
    <source>
        <dbReference type="Proteomes" id="UP001066276"/>
    </source>
</evidence>
<sequence>MEGRGLGLPPQAAYEQQFNKLAVHGAAPGVLALQRGVAERDGEHLQHLAAERVLTALCERARHGPSCAAADGMAECSDPSSSGWPTWTKGRITCTPPAGVLFGPGPFRDLPSLQVRIGWWRMRGVACSTTLSPM</sequence>
<comment type="caution">
    <text evidence="1">The sequence shown here is derived from an EMBL/GenBank/DDBJ whole genome shotgun (WGS) entry which is preliminary data.</text>
</comment>
<accession>A0AAV7QG88</accession>
<name>A0AAV7QG88_PLEWA</name>
<keyword evidence="2" id="KW-1185">Reference proteome</keyword>
<dbReference type="Proteomes" id="UP001066276">
    <property type="component" value="Chromosome 6"/>
</dbReference>
<evidence type="ECO:0000313" key="1">
    <source>
        <dbReference type="EMBL" id="KAJ1137240.1"/>
    </source>
</evidence>
<proteinExistence type="predicted"/>
<protein>
    <submittedName>
        <fullName evidence="1">Uncharacterized protein</fullName>
    </submittedName>
</protein>
<dbReference type="AlphaFoldDB" id="A0AAV7QG88"/>
<organism evidence="1 2">
    <name type="scientific">Pleurodeles waltl</name>
    <name type="common">Iberian ribbed newt</name>
    <dbReference type="NCBI Taxonomy" id="8319"/>
    <lineage>
        <taxon>Eukaryota</taxon>
        <taxon>Metazoa</taxon>
        <taxon>Chordata</taxon>
        <taxon>Craniata</taxon>
        <taxon>Vertebrata</taxon>
        <taxon>Euteleostomi</taxon>
        <taxon>Amphibia</taxon>
        <taxon>Batrachia</taxon>
        <taxon>Caudata</taxon>
        <taxon>Salamandroidea</taxon>
        <taxon>Salamandridae</taxon>
        <taxon>Pleurodelinae</taxon>
        <taxon>Pleurodeles</taxon>
    </lineage>
</organism>
<dbReference type="EMBL" id="JANPWB010000010">
    <property type="protein sequence ID" value="KAJ1137240.1"/>
    <property type="molecule type" value="Genomic_DNA"/>
</dbReference>
<gene>
    <name evidence="1" type="ORF">NDU88_003653</name>
</gene>
<reference evidence="1" key="1">
    <citation type="journal article" date="2022" name="bioRxiv">
        <title>Sequencing and chromosome-scale assembly of the giantPleurodeles waltlgenome.</title>
        <authorList>
            <person name="Brown T."/>
            <person name="Elewa A."/>
            <person name="Iarovenko S."/>
            <person name="Subramanian E."/>
            <person name="Araus A.J."/>
            <person name="Petzold A."/>
            <person name="Susuki M."/>
            <person name="Suzuki K.-i.T."/>
            <person name="Hayashi T."/>
            <person name="Toyoda A."/>
            <person name="Oliveira C."/>
            <person name="Osipova E."/>
            <person name="Leigh N.D."/>
            <person name="Simon A."/>
            <person name="Yun M.H."/>
        </authorList>
    </citation>
    <scope>NUCLEOTIDE SEQUENCE</scope>
    <source>
        <strain evidence="1">20211129_DDA</strain>
        <tissue evidence="1">Liver</tissue>
    </source>
</reference>